<dbReference type="OrthoDB" id="18042at2759"/>
<reference evidence="16 17" key="1">
    <citation type="submission" date="2016-08" db="EMBL/GenBank/DDBJ databases">
        <title>A Parts List for Fungal Cellulosomes Revealed by Comparative Genomics.</title>
        <authorList>
            <consortium name="DOE Joint Genome Institute"/>
            <person name="Haitjema C.H."/>
            <person name="Gilmore S.P."/>
            <person name="Henske J.K."/>
            <person name="Solomon K.V."/>
            <person name="De Groot R."/>
            <person name="Kuo A."/>
            <person name="Mondo S.J."/>
            <person name="Salamov A.A."/>
            <person name="Labutti K."/>
            <person name="Zhao Z."/>
            <person name="Chiniquy J."/>
            <person name="Barry K."/>
            <person name="Brewer H.M."/>
            <person name="Purvine S.O."/>
            <person name="Wright A.T."/>
            <person name="Boxma B."/>
            <person name="Van Alen T."/>
            <person name="Hackstein J.H."/>
            <person name="Baker S.E."/>
            <person name="Grigoriev I.V."/>
            <person name="O'Malley M.A."/>
        </authorList>
    </citation>
    <scope>NUCLEOTIDE SEQUENCE [LARGE SCALE GENOMIC DNA]</scope>
    <source>
        <strain evidence="16 17">G1</strain>
    </source>
</reference>
<dbReference type="Gene3D" id="3.40.50.11950">
    <property type="match status" value="1"/>
</dbReference>
<evidence type="ECO:0000256" key="7">
    <source>
        <dbReference type="ARBA" id="ARBA00022741"/>
    </source>
</evidence>
<dbReference type="GO" id="GO:0071545">
    <property type="term" value="P:inositol phosphate catabolic process"/>
    <property type="evidence" value="ECO:0007669"/>
    <property type="project" value="EnsemblFungi"/>
</dbReference>
<dbReference type="GO" id="GO:0051537">
    <property type="term" value="F:2 iron, 2 sulfur cluster binding"/>
    <property type="evidence" value="ECO:0007669"/>
    <property type="project" value="EnsemblFungi"/>
</dbReference>
<dbReference type="InterPro" id="IPR000560">
    <property type="entry name" value="His_Pase_clade-2"/>
</dbReference>
<keyword evidence="6 14" id="KW-0808">Transferase</keyword>
<keyword evidence="17" id="KW-1185">Reference proteome</keyword>
<comment type="catalytic activity">
    <reaction evidence="12">
        <text>1D-myo-inositol hexakisphosphate + ATP = 1-diphospho-1D-myo-inositol 2,3,4,5,6-pentakisphosphate + ADP</text>
        <dbReference type="Rhea" id="RHEA:37459"/>
        <dbReference type="ChEBI" id="CHEBI:30616"/>
        <dbReference type="ChEBI" id="CHEBI:58130"/>
        <dbReference type="ChEBI" id="CHEBI:74946"/>
        <dbReference type="ChEBI" id="CHEBI:456216"/>
        <dbReference type="EC" id="2.7.4.24"/>
    </reaction>
    <physiologicalReaction direction="left-to-right" evidence="12">
        <dbReference type="Rhea" id="RHEA:37460"/>
    </physiologicalReaction>
</comment>
<evidence type="ECO:0000259" key="15">
    <source>
        <dbReference type="Pfam" id="PF18086"/>
    </source>
</evidence>
<evidence type="ECO:0000256" key="1">
    <source>
        <dbReference type="ARBA" id="ARBA00004245"/>
    </source>
</evidence>
<dbReference type="GO" id="GO:0005856">
    <property type="term" value="C:cytoskeleton"/>
    <property type="evidence" value="ECO:0007669"/>
    <property type="project" value="UniProtKB-SubCell"/>
</dbReference>
<dbReference type="GO" id="GO:0000831">
    <property type="term" value="F:inositol hexakisphosphate 6-kinase activity"/>
    <property type="evidence" value="ECO:0007669"/>
    <property type="project" value="EnsemblFungi"/>
</dbReference>
<dbReference type="GO" id="GO:0051516">
    <property type="term" value="P:regulation of bipolar cell growth"/>
    <property type="evidence" value="ECO:0007669"/>
    <property type="project" value="EnsemblFungi"/>
</dbReference>
<dbReference type="Gene3D" id="3.40.50.1240">
    <property type="entry name" value="Phosphoglycerate mutase-like"/>
    <property type="match status" value="1"/>
</dbReference>
<evidence type="ECO:0000256" key="2">
    <source>
        <dbReference type="ARBA" id="ARBA00005609"/>
    </source>
</evidence>
<dbReference type="GO" id="GO:0032958">
    <property type="term" value="P:inositol phosphate biosynthetic process"/>
    <property type="evidence" value="ECO:0007669"/>
    <property type="project" value="EnsemblFungi"/>
</dbReference>
<accession>A0A1Y2E949</accession>
<dbReference type="STRING" id="1754190.A0A1Y2E949"/>
<comment type="caution">
    <text evidence="16">The sequence shown here is derived from an EMBL/GenBank/DDBJ whole genome shotgun (WGS) entry which is preliminary data.</text>
</comment>
<dbReference type="FunFam" id="3.40.50.11950:FF:000002">
    <property type="entry name" value="Inositol hexakisphosphate and diphosphoinositol-pentakisphosphate kinase"/>
    <property type="match status" value="1"/>
</dbReference>
<evidence type="ECO:0000256" key="14">
    <source>
        <dbReference type="RuleBase" id="RU365032"/>
    </source>
</evidence>
<dbReference type="Proteomes" id="UP000193920">
    <property type="component" value="Unassembled WGS sequence"/>
</dbReference>
<evidence type="ECO:0000256" key="8">
    <source>
        <dbReference type="ARBA" id="ARBA00022777"/>
    </source>
</evidence>
<evidence type="ECO:0000256" key="3">
    <source>
        <dbReference type="ARBA" id="ARBA00012893"/>
    </source>
</evidence>
<dbReference type="EMBL" id="MCOG01000048">
    <property type="protein sequence ID" value="ORY67834.1"/>
    <property type="molecule type" value="Genomic_DNA"/>
</dbReference>
<dbReference type="GO" id="GO:0052845">
    <property type="term" value="F:inositol-5-diphosphate-1,2,3,4,6-pentakisphosphate diphosphatase activity"/>
    <property type="evidence" value="ECO:0007669"/>
    <property type="project" value="EnsemblFungi"/>
</dbReference>
<dbReference type="Pfam" id="PF00328">
    <property type="entry name" value="His_Phos_2"/>
    <property type="match status" value="1"/>
</dbReference>
<dbReference type="Pfam" id="PF18086">
    <property type="entry name" value="PPIP5K2_N"/>
    <property type="match status" value="1"/>
</dbReference>
<gene>
    <name evidence="16" type="ORF">LY90DRAFT_379955</name>
</gene>
<evidence type="ECO:0000256" key="10">
    <source>
        <dbReference type="ARBA" id="ARBA00023212"/>
    </source>
</evidence>
<dbReference type="GO" id="GO:0005524">
    <property type="term" value="F:ATP binding"/>
    <property type="evidence" value="ECO:0007669"/>
    <property type="project" value="UniProtKB-KW"/>
</dbReference>
<evidence type="ECO:0000256" key="12">
    <source>
        <dbReference type="ARBA" id="ARBA00034629"/>
    </source>
</evidence>
<proteinExistence type="inferred from homology"/>
<dbReference type="GO" id="GO:0110162">
    <property type="term" value="P:regulation of mitotic spindle elongation (spindle phase three)"/>
    <property type="evidence" value="ECO:0007669"/>
    <property type="project" value="EnsemblFungi"/>
</dbReference>
<dbReference type="GO" id="GO:0000830">
    <property type="term" value="F:inositol hexakisphosphate 4-kinase activity"/>
    <property type="evidence" value="ECO:0007669"/>
    <property type="project" value="EnsemblFungi"/>
</dbReference>
<name>A0A1Y2E949_9FUNG</name>
<dbReference type="GO" id="GO:0006020">
    <property type="term" value="P:inositol metabolic process"/>
    <property type="evidence" value="ECO:0007669"/>
    <property type="project" value="TreeGrafter"/>
</dbReference>
<dbReference type="InterPro" id="IPR040557">
    <property type="entry name" value="VIP1_N"/>
</dbReference>
<dbReference type="Gene3D" id="3.30.470.20">
    <property type="entry name" value="ATP-grasp fold, B domain"/>
    <property type="match status" value="1"/>
</dbReference>
<dbReference type="GO" id="GO:0052843">
    <property type="term" value="F:inositol-1-diphosphate-2,3,4,5,6-pentakisphosphate diphosphatase activity"/>
    <property type="evidence" value="ECO:0007669"/>
    <property type="project" value="EnsemblFungi"/>
</dbReference>
<keyword evidence="4 14" id="KW-0963">Cytoplasm</keyword>
<dbReference type="GO" id="GO:0052723">
    <property type="term" value="F:inositol hexakisphosphate 1-kinase activity"/>
    <property type="evidence" value="ECO:0007669"/>
    <property type="project" value="EnsemblFungi"/>
</dbReference>
<evidence type="ECO:0000313" key="17">
    <source>
        <dbReference type="Proteomes" id="UP000193920"/>
    </source>
</evidence>
<comment type="function">
    <text evidence="14">Bifunctional inositol kinase that acts in concert with the IP6K kinases to synthesize the diphosphate group-containing inositol pyrophosphates diphosphoinositol pentakisphosphate, PP-InsP5, and bis-diphosphoinositol tetrakisphosphate, (PP)2-InsP4. PP-InsP5 and (PP)2-InsP4, also respectively called InsP7 and InsP8, may regulate a variety of cellular processes, including apoptosis, vesicle trafficking, cytoskeletal dynamics, and exocytosis. Phosphorylates inositol hexakisphosphate (InsP6).</text>
</comment>
<comment type="subcellular location">
    <subcellularLocation>
        <location evidence="1 14">Cytoplasm</location>
        <location evidence="1 14">Cytoskeleton</location>
    </subcellularLocation>
</comment>
<keyword evidence="7 14" id="KW-0547">Nucleotide-binding</keyword>
<keyword evidence="9 14" id="KW-0067">ATP-binding</keyword>
<dbReference type="FunFam" id="3.30.470.20:FF:000036">
    <property type="entry name" value="Inositol hexakisphosphate and diphosphoinositol-pentakisphosphate kinase"/>
    <property type="match status" value="1"/>
</dbReference>
<evidence type="ECO:0000256" key="11">
    <source>
        <dbReference type="ARBA" id="ARBA00033696"/>
    </source>
</evidence>
<dbReference type="InterPro" id="IPR037446">
    <property type="entry name" value="His_Pase_VIP1"/>
</dbReference>
<comment type="catalytic activity">
    <reaction evidence="11">
        <text>5-diphospho-1D-myo-inositol 1,2,3,4,6-pentakisphosphate + ATP + H(+) = 1,5-bis(diphospho)-1D-myo-inositol 2,3,4,6-tetrakisphosphate + ADP</text>
        <dbReference type="Rhea" id="RHEA:10276"/>
        <dbReference type="ChEBI" id="CHEBI:15378"/>
        <dbReference type="ChEBI" id="CHEBI:30616"/>
        <dbReference type="ChEBI" id="CHEBI:58628"/>
        <dbReference type="ChEBI" id="CHEBI:77983"/>
        <dbReference type="ChEBI" id="CHEBI:456216"/>
        <dbReference type="EC" id="2.7.4.24"/>
    </reaction>
    <physiologicalReaction direction="left-to-right" evidence="11">
        <dbReference type="Rhea" id="RHEA:10277"/>
    </physiologicalReaction>
</comment>
<dbReference type="AlphaFoldDB" id="A0A1Y2E949"/>
<evidence type="ECO:0000313" key="16">
    <source>
        <dbReference type="EMBL" id="ORY67834.1"/>
    </source>
</evidence>
<evidence type="ECO:0000256" key="9">
    <source>
        <dbReference type="ARBA" id="ARBA00022840"/>
    </source>
</evidence>
<feature type="domain" description="VIP1 N-terminal" evidence="15">
    <location>
        <begin position="22"/>
        <end position="110"/>
    </location>
</feature>
<dbReference type="GO" id="GO:0016887">
    <property type="term" value="F:ATP hydrolysis activity"/>
    <property type="evidence" value="ECO:0007669"/>
    <property type="project" value="EnsemblFungi"/>
</dbReference>
<evidence type="ECO:0000256" key="6">
    <source>
        <dbReference type="ARBA" id="ARBA00022679"/>
    </source>
</evidence>
<evidence type="ECO:0000256" key="4">
    <source>
        <dbReference type="ARBA" id="ARBA00022490"/>
    </source>
</evidence>
<dbReference type="GO" id="GO:0005829">
    <property type="term" value="C:cytosol"/>
    <property type="evidence" value="ECO:0007669"/>
    <property type="project" value="TreeGrafter"/>
</dbReference>
<dbReference type="GO" id="GO:0033857">
    <property type="term" value="F:5-diphosphoinositol pentakisphosphate 1-kinase activity"/>
    <property type="evidence" value="ECO:0007669"/>
    <property type="project" value="EnsemblFungi"/>
</dbReference>
<dbReference type="GO" id="GO:0030643">
    <property type="term" value="P:intracellular phosphate ion homeostasis"/>
    <property type="evidence" value="ECO:0007669"/>
    <property type="project" value="EnsemblFungi"/>
</dbReference>
<keyword evidence="5" id="KW-0597">Phosphoprotein</keyword>
<keyword evidence="8 14" id="KW-0418">Kinase</keyword>
<dbReference type="GO" id="GO:0052724">
    <property type="term" value="F:inositol hexakisphosphate 3-kinase activity"/>
    <property type="evidence" value="ECO:0007669"/>
    <property type="project" value="EnsemblFungi"/>
</dbReference>
<dbReference type="PANTHER" id="PTHR12750:SF9">
    <property type="entry name" value="INOSITOL HEXAKISPHOSPHATE AND DIPHOSPHOINOSITOL-PENTAKISPHOSPHATE KINASE"/>
    <property type="match status" value="1"/>
</dbReference>
<evidence type="ECO:0000256" key="5">
    <source>
        <dbReference type="ARBA" id="ARBA00022553"/>
    </source>
</evidence>
<sequence length="870" mass="100483">MATKESLWYMKSESFENSPKYVIGVCAMDNKARSKPMRNILNRLLSTGEFQIVVFGDKVILDEGIENWPICDFLISFFSKGFPLQKAIDYVKLRKPYCVNDLEMQRLLLDRRLVLKLLDAIRAPSPKRLFVDNNYSEYVPDDLIRKIEKRIGINLYSPEFKTTGKIIQIDSDTISLDGKILKKPFVEKPISGEDHNIYIYYPQSMGGGVRKLFRKIGNKSSEFCPTITNIRTDGEYIYEEFMKVDNCEDVKIYTIGENYAHAETRKSPVVDGVVCRNAEGKEVRYVTALSEEEKIFASSVCTAFMQLVCGFDLLRVRGKSYIIDVNGWSFVKGNDEYYDNCASILRSLFLEYAAKTNLPSSLVKEQNFDTRWKLKGFISVFRHGDRTPKQKMKFHFNSKPFIDLLNGKKEEIILRKPEQLKEVIKAADLAYEQKCEDLSLLEQLKYILYRKAKLPGTKVQLKPSYNKETGELKKFQLIVKWGGEFTHAGRHHSRDLGENLHKDLMIMNSKCLDNVKIYSSSERRVVATADIFSKAFLEVSELPKDFIIISKEMLDDTNAAKEQMENVKAKLQDIFNPKQGFSCPSSFVLPKNMEDPPVLIQDTIDLLCSLREVMNENFRTLDVDKLQSRWCCSESPELFKERWEKLFHEFCDTYNRKNVFDTSKISELYDSLKYDALHNRDFLEGIFSSPKYGRDLLRQLFRKAKVLFDFVAPHEYGIEESETLEIGLLNAEPLLSQILSDIQEVKSSPTPCTRLYFTKESKVICLLNIVLLCELPTSVEKDDTDELDYLTQITFEIYERNKNVGPNQYVSEYSMRISFSPGAHDSNLIDLQIDGKHSISVAPRKFITDHVSLDFGIKAFEDVIKQKKKK</sequence>
<evidence type="ECO:0000256" key="13">
    <source>
        <dbReference type="ARBA" id="ARBA00071668"/>
    </source>
</evidence>
<protein>
    <recommendedName>
        <fullName evidence="13 14">Inositol hexakisphosphate and diphosphoinositol-pentakisphosphate kinase</fullName>
        <ecNumber evidence="3 14">2.7.4.24</ecNumber>
    </recommendedName>
</protein>
<dbReference type="InterPro" id="IPR029033">
    <property type="entry name" value="His_PPase_superfam"/>
</dbReference>
<dbReference type="GO" id="GO:0052846">
    <property type="term" value="F:inositol-1,5-bisdiphosphate-2,3,4,6-tetrakisphosphate 1-diphosphatase activity"/>
    <property type="evidence" value="ECO:0007669"/>
    <property type="project" value="EnsemblFungi"/>
</dbReference>
<dbReference type="EC" id="2.7.4.24" evidence="3 14"/>
<organism evidence="16 17">
    <name type="scientific">Neocallimastix californiae</name>
    <dbReference type="NCBI Taxonomy" id="1754190"/>
    <lineage>
        <taxon>Eukaryota</taxon>
        <taxon>Fungi</taxon>
        <taxon>Fungi incertae sedis</taxon>
        <taxon>Chytridiomycota</taxon>
        <taxon>Chytridiomycota incertae sedis</taxon>
        <taxon>Neocallimastigomycetes</taxon>
        <taxon>Neocallimastigales</taxon>
        <taxon>Neocallimastigaceae</taxon>
        <taxon>Neocallimastix</taxon>
    </lineage>
</organism>
<comment type="similarity">
    <text evidence="2 14">Belongs to the histidine acid phosphatase family. VIP1 subfamily.</text>
</comment>
<keyword evidence="10" id="KW-0206">Cytoskeleton</keyword>
<dbReference type="PANTHER" id="PTHR12750">
    <property type="entry name" value="DIPHOSPHOINOSITOL PENTAKISPHOSPHATE KINASE"/>
    <property type="match status" value="1"/>
</dbReference>
<dbReference type="SUPFAM" id="SSF53254">
    <property type="entry name" value="Phosphoglycerate mutase-like"/>
    <property type="match status" value="1"/>
</dbReference>